<dbReference type="AlphaFoldDB" id="A0A7W8H8C1"/>
<evidence type="ECO:0000313" key="1">
    <source>
        <dbReference type="EMBL" id="MBB5263731.1"/>
    </source>
</evidence>
<comment type="caution">
    <text evidence="1">The sequence shown here is derived from an EMBL/GenBank/DDBJ whole genome shotgun (WGS) entry which is preliminary data.</text>
</comment>
<dbReference type="EMBL" id="JACHFW010000002">
    <property type="protein sequence ID" value="MBB5263731.1"/>
    <property type="molecule type" value="Genomic_DNA"/>
</dbReference>
<reference evidence="1 2" key="1">
    <citation type="submission" date="2020-08" db="EMBL/GenBank/DDBJ databases">
        <title>Genomic Encyclopedia of Type Strains, Phase IV (KMG-IV): sequencing the most valuable type-strain genomes for metagenomic binning, comparative biology and taxonomic classification.</title>
        <authorList>
            <person name="Goeker M."/>
        </authorList>
    </citation>
    <scope>NUCLEOTIDE SEQUENCE [LARGE SCALE GENOMIC DNA]</scope>
    <source>
        <strain evidence="1 2">DSM 106146</strain>
    </source>
</reference>
<gene>
    <name evidence="1" type="ORF">HNP82_000829</name>
</gene>
<proteinExistence type="predicted"/>
<accession>A0A7W8H8C1</accession>
<keyword evidence="2" id="KW-1185">Reference proteome</keyword>
<dbReference type="Proteomes" id="UP000543642">
    <property type="component" value="Unassembled WGS sequence"/>
</dbReference>
<sequence>MKNSKCCPKCHSENIVRVPDNPARYASGNNIYTTNMTLFGKIPVIRYVCCNCGYVENWVENRHELVEIKKTFG</sequence>
<evidence type="ECO:0000313" key="2">
    <source>
        <dbReference type="Proteomes" id="UP000543642"/>
    </source>
</evidence>
<protein>
    <submittedName>
        <fullName evidence="1">Putative nucleic-acid-binding Zn-ribbon protein</fullName>
    </submittedName>
</protein>
<organism evidence="1 2">
    <name type="scientific">Catenibacillus scindens</name>
    <dbReference type="NCBI Taxonomy" id="673271"/>
    <lineage>
        <taxon>Bacteria</taxon>
        <taxon>Bacillati</taxon>
        <taxon>Bacillota</taxon>
        <taxon>Clostridia</taxon>
        <taxon>Lachnospirales</taxon>
        <taxon>Lachnospiraceae</taxon>
        <taxon>Catenibacillus</taxon>
    </lineage>
</organism>
<name>A0A7W8H8C1_9FIRM</name>